<comment type="caution">
    <text evidence="8">The sequence shown here is derived from an EMBL/GenBank/DDBJ whole genome shotgun (WGS) entry which is preliminary data.</text>
</comment>
<dbReference type="InterPro" id="IPR020568">
    <property type="entry name" value="Ribosomal_Su5_D2-typ_SF"/>
</dbReference>
<dbReference type="SUPFAM" id="SSF54211">
    <property type="entry name" value="Ribosomal protein S5 domain 2-like"/>
    <property type="match status" value="1"/>
</dbReference>
<dbReference type="EMBL" id="LHXN01000094">
    <property type="protein sequence ID" value="KXA91900.1"/>
    <property type="molecule type" value="Genomic_DNA"/>
</dbReference>
<evidence type="ECO:0000256" key="7">
    <source>
        <dbReference type="SAM" id="MobiDB-lite"/>
    </source>
</evidence>
<dbReference type="NCBIfam" id="NF001749">
    <property type="entry name" value="PRK00474.1"/>
    <property type="match status" value="1"/>
</dbReference>
<dbReference type="InterPro" id="IPR000754">
    <property type="entry name" value="Ribosomal_uS9"/>
</dbReference>
<dbReference type="Pfam" id="PF00380">
    <property type="entry name" value="Ribosomal_S9"/>
    <property type="match status" value="1"/>
</dbReference>
<evidence type="ECO:0000256" key="2">
    <source>
        <dbReference type="ARBA" id="ARBA00022980"/>
    </source>
</evidence>
<dbReference type="AlphaFoldDB" id="A0A133UCL5"/>
<reference evidence="8 9" key="1">
    <citation type="journal article" date="2016" name="Sci. Rep.">
        <title>Metabolic traits of an uncultured archaeal lineage -MSBL1- from brine pools of the Red Sea.</title>
        <authorList>
            <person name="Mwirichia R."/>
            <person name="Alam I."/>
            <person name="Rashid M."/>
            <person name="Vinu M."/>
            <person name="Ba-Alawi W."/>
            <person name="Anthony Kamau A."/>
            <person name="Kamanda Ngugi D."/>
            <person name="Goker M."/>
            <person name="Klenk H.P."/>
            <person name="Bajic V."/>
            <person name="Stingl U."/>
        </authorList>
    </citation>
    <scope>NUCLEOTIDE SEQUENCE [LARGE SCALE GENOMIC DNA]</scope>
    <source>
        <strain evidence="8">SCGC-AAA259E17</strain>
    </source>
</reference>
<dbReference type="InterPro" id="IPR019958">
    <property type="entry name" value="Ribosomal_uS9_archaeal"/>
</dbReference>
<accession>A0A133UCL5</accession>
<dbReference type="Gene3D" id="3.30.230.10">
    <property type="match status" value="1"/>
</dbReference>
<sequence length="135" mass="15029">MSGPKTVQATGKKKSAVARATVKEGNGNVYINNKSLDIYEPELVRLKIKEPIRLAQDLADEVKIEVNVSGGGFMGQAAASRTAIAKGLLKWSDDEELYQRFKEYDETLAKSDTRRKEAKKPGGRGARKKRQKSYR</sequence>
<keyword evidence="3 5" id="KW-0687">Ribonucleoprotein</keyword>
<dbReference type="PATRIC" id="fig|1698263.3.peg.1344"/>
<gene>
    <name evidence="8" type="ORF">AKJ64_04375</name>
</gene>
<organism evidence="8 9">
    <name type="scientific">candidate division MSBL1 archaeon SCGC-AAA259E17</name>
    <dbReference type="NCBI Taxonomy" id="1698263"/>
    <lineage>
        <taxon>Archaea</taxon>
        <taxon>Methanobacteriati</taxon>
        <taxon>Methanobacteriota</taxon>
        <taxon>candidate division MSBL1</taxon>
    </lineage>
</organism>
<evidence type="ECO:0000256" key="3">
    <source>
        <dbReference type="ARBA" id="ARBA00023274"/>
    </source>
</evidence>
<feature type="compositionally biased region" description="Basic residues" evidence="7">
    <location>
        <begin position="116"/>
        <end position="135"/>
    </location>
</feature>
<dbReference type="PANTHER" id="PTHR21569">
    <property type="entry name" value="RIBOSOMAL PROTEIN S9"/>
    <property type="match status" value="1"/>
</dbReference>
<name>A0A133UCL5_9EURY</name>
<dbReference type="GO" id="GO:0006412">
    <property type="term" value="P:translation"/>
    <property type="evidence" value="ECO:0007669"/>
    <property type="project" value="UniProtKB-UniRule"/>
</dbReference>
<evidence type="ECO:0000313" key="8">
    <source>
        <dbReference type="EMBL" id="KXA91900.1"/>
    </source>
</evidence>
<dbReference type="PROSITE" id="PS00360">
    <property type="entry name" value="RIBOSOMAL_S9"/>
    <property type="match status" value="1"/>
</dbReference>
<comment type="similarity">
    <text evidence="1 5">Belongs to the universal ribosomal protein uS9 family.</text>
</comment>
<dbReference type="InterPro" id="IPR014721">
    <property type="entry name" value="Ribsml_uS5_D2-typ_fold_subgr"/>
</dbReference>
<evidence type="ECO:0000256" key="4">
    <source>
        <dbReference type="NCBIfam" id="TIGR03627"/>
    </source>
</evidence>
<evidence type="ECO:0000313" key="9">
    <source>
        <dbReference type="Proteomes" id="UP000070373"/>
    </source>
</evidence>
<proteinExistence type="inferred from homology"/>
<dbReference type="GO" id="GO:0003735">
    <property type="term" value="F:structural constituent of ribosome"/>
    <property type="evidence" value="ECO:0007669"/>
    <property type="project" value="UniProtKB-UniRule"/>
</dbReference>
<dbReference type="GO" id="GO:0022627">
    <property type="term" value="C:cytosolic small ribosomal subunit"/>
    <property type="evidence" value="ECO:0007669"/>
    <property type="project" value="UniProtKB-UniRule"/>
</dbReference>
<evidence type="ECO:0000256" key="6">
    <source>
        <dbReference type="RuleBase" id="RU003817"/>
    </source>
</evidence>
<dbReference type="PANTHER" id="PTHR21569:SF16">
    <property type="entry name" value="RIBOSOMAL PROTEIN S16"/>
    <property type="match status" value="1"/>
</dbReference>
<feature type="region of interest" description="Disordered" evidence="7">
    <location>
        <begin position="109"/>
        <end position="135"/>
    </location>
</feature>
<dbReference type="GO" id="GO:0000462">
    <property type="term" value="P:maturation of SSU-rRNA from tricistronic rRNA transcript (SSU-rRNA, 5.8S rRNA, LSU-rRNA)"/>
    <property type="evidence" value="ECO:0007669"/>
    <property type="project" value="TreeGrafter"/>
</dbReference>
<keyword evidence="2 5" id="KW-0689">Ribosomal protein</keyword>
<keyword evidence="9" id="KW-1185">Reference proteome</keyword>
<evidence type="ECO:0000256" key="5">
    <source>
        <dbReference type="RuleBase" id="RU003815"/>
    </source>
</evidence>
<dbReference type="GO" id="GO:0003723">
    <property type="term" value="F:RNA binding"/>
    <property type="evidence" value="ECO:0007669"/>
    <property type="project" value="TreeGrafter"/>
</dbReference>
<dbReference type="Proteomes" id="UP000070373">
    <property type="component" value="Unassembled WGS sequence"/>
</dbReference>
<dbReference type="NCBIfam" id="TIGR03627">
    <property type="entry name" value="uS9_arch"/>
    <property type="match status" value="1"/>
</dbReference>
<evidence type="ECO:0000256" key="1">
    <source>
        <dbReference type="ARBA" id="ARBA00005251"/>
    </source>
</evidence>
<protein>
    <recommendedName>
        <fullName evidence="4 6">30S ribosomal protein S9</fullName>
    </recommendedName>
</protein>
<dbReference type="InterPro" id="IPR020574">
    <property type="entry name" value="Ribosomal_uS9_CS"/>
</dbReference>